<evidence type="ECO:0000313" key="21">
    <source>
        <dbReference type="EMBL" id="CAL4760629.1"/>
    </source>
</evidence>
<feature type="region of interest" description="Disordered" evidence="16">
    <location>
        <begin position="1436"/>
        <end position="1458"/>
    </location>
</feature>
<gene>
    <name evidence="20" type="ORF">C1SCF055_LOCUS1835</name>
</gene>
<dbReference type="InterPro" id="IPR002869">
    <property type="entry name" value="Pyrv_flavodox_OxRed_cen"/>
</dbReference>
<dbReference type="InterPro" id="IPR039261">
    <property type="entry name" value="FNR_nucleotide-bd"/>
</dbReference>
<reference evidence="21 22" key="2">
    <citation type="submission" date="2024-05" db="EMBL/GenBank/DDBJ databases">
        <authorList>
            <person name="Chen Y."/>
            <person name="Shah S."/>
            <person name="Dougan E. K."/>
            <person name="Thang M."/>
            <person name="Chan C."/>
        </authorList>
    </citation>
    <scope>NUCLEOTIDE SEQUENCE [LARGE SCALE GENOMIC DNA]</scope>
</reference>
<dbReference type="SUPFAM" id="SSF52218">
    <property type="entry name" value="Flavoproteins"/>
    <property type="match status" value="2"/>
</dbReference>
<dbReference type="InterPro" id="IPR037112">
    <property type="entry name" value="Pyrv-flavodox_OxR_EKR_sf"/>
</dbReference>
<dbReference type="Pfam" id="PF01855">
    <property type="entry name" value="POR_N"/>
    <property type="match status" value="3"/>
</dbReference>
<evidence type="ECO:0000256" key="9">
    <source>
        <dbReference type="ARBA" id="ARBA00022857"/>
    </source>
</evidence>
<evidence type="ECO:0000313" key="22">
    <source>
        <dbReference type="Proteomes" id="UP001152797"/>
    </source>
</evidence>
<dbReference type="GO" id="GO:0016903">
    <property type="term" value="F:oxidoreductase activity, acting on the aldehyde or oxo group of donors"/>
    <property type="evidence" value="ECO:0007669"/>
    <property type="project" value="InterPro"/>
</dbReference>
<dbReference type="EMBL" id="CAMXCT020000067">
    <property type="protein sequence ID" value="CAL1126692.1"/>
    <property type="molecule type" value="Genomic_DNA"/>
</dbReference>
<feature type="domain" description="4Fe-4S ferredoxin-type" evidence="18">
    <location>
        <begin position="4917"/>
        <end position="4946"/>
    </location>
</feature>
<dbReference type="InterPro" id="IPR043502">
    <property type="entry name" value="DNA/RNA_pol_sf"/>
</dbReference>
<comment type="caution">
    <text evidence="20">The sequence shown here is derived from an EMBL/GenBank/DDBJ whole genome shotgun (WGS) entry which is preliminary data.</text>
</comment>
<feature type="domain" description="Flavodoxin-like" evidence="17">
    <location>
        <begin position="3530"/>
        <end position="3674"/>
    </location>
</feature>
<evidence type="ECO:0000256" key="6">
    <source>
        <dbReference type="ARBA" id="ARBA00022643"/>
    </source>
</evidence>
<dbReference type="Pfam" id="PF17147">
    <property type="entry name" value="PFOR_II"/>
    <property type="match status" value="2"/>
</dbReference>
<proteinExistence type="predicted"/>
<dbReference type="GO" id="GO:0006979">
    <property type="term" value="P:response to oxidative stress"/>
    <property type="evidence" value="ECO:0007669"/>
    <property type="project" value="TreeGrafter"/>
</dbReference>
<dbReference type="CDD" id="cd07034">
    <property type="entry name" value="TPP_PYR_PFOR_IOR-alpha_like"/>
    <property type="match status" value="2"/>
</dbReference>
<dbReference type="SUPFAM" id="SSF54862">
    <property type="entry name" value="4Fe-4S ferredoxins"/>
    <property type="match status" value="2"/>
</dbReference>
<dbReference type="GO" id="GO:0003677">
    <property type="term" value="F:DNA binding"/>
    <property type="evidence" value="ECO:0007669"/>
    <property type="project" value="InterPro"/>
</dbReference>
<dbReference type="SMART" id="SM00890">
    <property type="entry name" value="EKR"/>
    <property type="match status" value="2"/>
</dbReference>
<dbReference type="InterPro" id="IPR003097">
    <property type="entry name" value="CysJ-like_FAD-binding"/>
</dbReference>
<comment type="cofactor">
    <cofactor evidence="2">
        <name>FAD</name>
        <dbReference type="ChEBI" id="CHEBI:57692"/>
    </cofactor>
</comment>
<evidence type="ECO:0000256" key="3">
    <source>
        <dbReference type="ARBA" id="ARBA00022448"/>
    </source>
</evidence>
<dbReference type="InterPro" id="IPR009014">
    <property type="entry name" value="Transketo_C/PFOR_II"/>
</dbReference>
<dbReference type="Pfam" id="PF13237">
    <property type="entry name" value="Fer4_10"/>
    <property type="match status" value="2"/>
</dbReference>
<dbReference type="PROSITE" id="PS51384">
    <property type="entry name" value="FAD_FR"/>
    <property type="match status" value="2"/>
</dbReference>
<dbReference type="SUPFAM" id="SSF53323">
    <property type="entry name" value="Pyruvate-ferredoxin oxidoreductase, PFOR, domain III"/>
    <property type="match status" value="3"/>
</dbReference>
<dbReference type="InterPro" id="IPR050722">
    <property type="entry name" value="Pyruvate:ferred/Flavod_OxRd"/>
</dbReference>
<dbReference type="InterPro" id="IPR019456">
    <property type="entry name" value="Pyrv-flavodox_OxRtase_EKR"/>
</dbReference>
<dbReference type="OrthoDB" id="1856718at2759"/>
<feature type="coiled-coil region" evidence="15">
    <location>
        <begin position="2772"/>
        <end position="2806"/>
    </location>
</feature>
<evidence type="ECO:0000256" key="16">
    <source>
        <dbReference type="SAM" id="MobiDB-lite"/>
    </source>
</evidence>
<feature type="domain" description="4Fe-4S ferredoxin-type" evidence="18">
    <location>
        <begin position="3004"/>
        <end position="3033"/>
    </location>
</feature>
<feature type="region of interest" description="Disordered" evidence="16">
    <location>
        <begin position="1025"/>
        <end position="1078"/>
    </location>
</feature>
<dbReference type="Pfam" id="PF00667">
    <property type="entry name" value="FAD_binding_1"/>
    <property type="match status" value="2"/>
</dbReference>
<feature type="compositionally biased region" description="Basic residues" evidence="16">
    <location>
        <begin position="974"/>
        <end position="983"/>
    </location>
</feature>
<dbReference type="InterPro" id="IPR017896">
    <property type="entry name" value="4Fe4S_Fe-S-bd"/>
</dbReference>
<organism evidence="20">
    <name type="scientific">Cladocopium goreaui</name>
    <dbReference type="NCBI Taxonomy" id="2562237"/>
    <lineage>
        <taxon>Eukaryota</taxon>
        <taxon>Sar</taxon>
        <taxon>Alveolata</taxon>
        <taxon>Dinophyceae</taxon>
        <taxon>Suessiales</taxon>
        <taxon>Symbiodiniaceae</taxon>
        <taxon>Cladocopium</taxon>
    </lineage>
</organism>
<dbReference type="InterPro" id="IPR001094">
    <property type="entry name" value="Flavdoxin-like"/>
</dbReference>
<dbReference type="Gene3D" id="3.40.50.920">
    <property type="match status" value="2"/>
</dbReference>
<dbReference type="InterPro" id="IPR023173">
    <property type="entry name" value="NADPH_Cyt_P450_Rdtase_alpha"/>
</dbReference>
<accession>A0A9P1BH99</accession>
<keyword evidence="6" id="KW-0288">FMN</keyword>
<evidence type="ECO:0000256" key="4">
    <source>
        <dbReference type="ARBA" id="ARBA00022485"/>
    </source>
</evidence>
<keyword evidence="21" id="KW-0670">Pyruvate</keyword>
<dbReference type="EMBL" id="CAMXCT030000067">
    <property type="protein sequence ID" value="CAL4760629.1"/>
    <property type="molecule type" value="Genomic_DNA"/>
</dbReference>
<keyword evidence="13" id="KW-0411">Iron-sulfur</keyword>
<keyword evidence="14" id="KW-0233">DNA recombination</keyword>
<dbReference type="GO" id="GO:0051539">
    <property type="term" value="F:4 iron, 4 sulfur cluster binding"/>
    <property type="evidence" value="ECO:0007669"/>
    <property type="project" value="UniProtKB-KW"/>
</dbReference>
<dbReference type="Gene3D" id="3.40.920.10">
    <property type="entry name" value="Pyruvate-ferredoxin oxidoreductase, PFOR, domain III"/>
    <property type="match status" value="3"/>
</dbReference>
<dbReference type="Pfam" id="PF01558">
    <property type="entry name" value="POR"/>
    <property type="match status" value="2"/>
</dbReference>
<dbReference type="InterPro" id="IPR002880">
    <property type="entry name" value="Pyrv_Fd/Flavodoxin_OxRdtase_N"/>
</dbReference>
<dbReference type="InterPro" id="IPR011010">
    <property type="entry name" value="DNA_brk_join_enz"/>
</dbReference>
<sequence length="6018" mass="667048">TTPFGPYGGLLLSFWRQENPEETPQRLEQLGAGTGAADIEYEQFLKAKEVQRAMFQAENKTIVHQCADTDIIEATAGSVACIDGNQAAAHVAYALSDCAFIYPITPSSPMGEMVDEWSAQGLINCYGQKLSVTEMQSEAGAAGALHGALKAGAFSTTFTASQGLLLMIPNMYKIAGELLPCVMHVAARALAGQALSIFGDHSDVMACRSTGWAQLASESVEMAQVNAIVAHLVSMERRVPVQHFFDGFRTSHEGTSQGPDIYFQCVEAGNTFYDGLADLFEEKGKLVQEKTGLHFALYAYEGHPEAKHVIVVMGSAAVTCGETASYLTKKGQKVGVLKVRLFRPWDSSRFLAALPKTTERICVLDRTKEQGSQGEPLLLEVASMLHASAHSEMVVIGGRYGLGSKEFTPNIVLSIYENLAKESPKPRFTVGIDDDVTFLSLPVGPWLNVLPEGTTECMFYGLGSDGTVGANKSAVKMIAMGTELHAQAYFEYDAKKSGGVTISHLRFGPKPIHAPYNVRAADYLAIHKPSYVHSYDMTRYLKQNAVCVINCSWDKGELEKQLPPKMRKDLAEKQAKLFIIDATKIAVKALEHLLHEVIGDPMDDSRILAALPPSIIQAAIETTVLDSGDPISLVQAAQLGLVYRLAKRKQHVDAGLDLTFWIDPDPWGTPTGAPAQQAADTVNQTKAPERKLKFASILDQADESEFMVASEMQKQVWLQTYVNLTGDLPMEQEEPTTEQLSALHRRLTSKQCPYADFAVFLPFGRKAHRAQKYRTYVMTPNGFYTKELLGPSGIDQWRASFRVYRTALLMLQAITMSTAVAYEAFIEKMDRLYKGCWHLIVQADELARSEHMLRLKVSTEMDISMGGKVPAMWNADNPWEALFRRLLKDSDFWAEQVHLPANAWLAHGSKGKLLTPSEAIAESSIQGGSAVLKPDVEGTRNTQEPWKKSANARRKEAKKRKWQEAEEKNTGTKGKGKRRKRAQMHGLRLTWTPFTSMLTERRLIVELKMDWRKFERRHGRTQDGFHVPCFAWGTSRSRGREDKADEKKDDEKKEDKQSPQKRRRTTKDPDNDDEPKAEFNGKLMTVDLYTMKRRFNFLHMYAGKKDPLGEAIKRQAKAHRMKVTVISCEKENGVDLLAEEPYLEFLNKAKEGFWDGMHSGFPCTSFSRLRWREAKGYPGPVRSKKHPYGIPGLPKHRQQEADEGTLHASRSAHMADRIISSRPVDRLRPFATLENPPPTDHGEHLSAWELPEVANLFVKYEQDFILAEFPTCIYQPHLDFGLRTFKPQMFGGTLPGLSLLRGKCRCGDEPHVPVVGKERSAASGEYPEDLCNVYARLVIRQFQRMAKAEFFTKRQEDLRKEVDELKKRTEVHTRGRSRSARREKRKEEDPDGVTKEEDTIRTTASSKSKSKAKIKQDADEYEYTYEYESSEEVKAAEGEKIKSELSPKGAKKVKAERDRDWKGGTGKFGMLGESKAKREDPRNLNFLGGMRNPAEVVEGMPNALSLGLRIFAAWERFIKSNPSTLETAAAYGTEACDLDEKALDRWRAELRKAVGAKGKMKAQLKSKWTFTSPIHGDILEAWTSKAADPDTEVAKWEQESMVDAAMQMARGALVNYTSVMENKEDTKVEVDRLERLGFLKKIDGKTVRDEFSQGTISKLAIIIKERPDKTKKRRLIIDLRRSGGNSKARLEERLVLPRAMDAVAMMRTMSKLQEAPSAAEQREMWKREMVLIDVADAFPHLAVHHQELEHCVTPGLHEGEFFLFRALLFGYKTAPLLWSRVAAWLGRMIQACVPLHEGRHQIYLDDSLWLLQGTLQRRTEVLAFVLYTMAALGFNLSIRKGERRSRVTWSGIEFHLGDNHVLLTLPEKFINDLQEKVKAWDSKGMASLKELRAICGKLSWLAGVLPRTRWMLRVFYAVLAGREAEVKQGLEESRRKAREDTRSKEHLFVVKRLEGARQALIEYLNVTKERPTRKISLTTRDKAKVTITTDASPEGLGAVLIVNSQVIDAISSPVTEQDAKDLGFELGSSASQGIVEALAMVVALHTWGNKMAGMAVELTIQADSVTALAMAQKQSAASPAINFLGATLGILLEKAKVEEMKLVHIPGAANKTADYLSRPSKWKGTPRPPELGDVKVTEVGPRGQDFYQLAPPGRKPDLWGASEGEEGLGPWPRNPMASPDGPGGAPVGLGMGLMGLLQAKRGVSFRPINEGGGGTNVGLEATTPASSLTSLLRRPAAAPERWSGSGGPDTLARPSTRQRGREGQEGLEGTEGSRPLKRPKSFAELRNKGSTNNSNATFGRLKRESFTVTYPEEEDPAFPLAGGDEGLWPSPFKDLEFEAGGLPVASDSGRTSESAFSSMVKMANDTAAKAKEKLAAVVEFWSPKRAKHADPHLPEGLWNDNNEHQLERCPLGASGKVQGKDRKSKKQKAANILAIARRASMSRSTTTALERDFASVTSVKSKKAIRNTVNSVFKEARGSSGLPPTPDKIKLLGGILKAAGYRAAGNYLGEYKLMAIEGGHSWPDQLERTLKLTKRSSARAVGPKKKAAEVETCEAGENFAVKVSTRVPKQVPLAAELFEFGVIWMLREVELAAIKKDHILLDFQNKKVTFTLPVSKGDQEALQVKRVLQCLCGRNICFMSCPFYTSVRLLDRMRALGLSRACMNKKAKLASKAQLVDDWRLLYGTMVSGHSARRTGALRYIRQGWAIAQVAYLGRWKSSVIYEYAAEALESLPVNVGETFGAKRELTDAGPTTSSFVGVSKEEIEGIKNYLLAELEAAKVNQEQALQNLDKEVDELRARDIRLGNKLPPAVQSLPSKVVHYNMDIASCSPPRAWRTVCGWHYHRSDFVFVTKVAGLGKRINMIMQTVFFKLSQVLSAVMPYEEAVEMLKKSIKKMYGKKGDKVVKMNIDGVDASIEGIVQCDVPSSWASLKVDSEATDTKKQKVAYGKGPRMFPEVQDADQFAKQVQAPCNNLDGNALPVSAFVPGGRVPCGTSQYEKRGIAINVPKVDMDKCTQCNKCSLICPHAAVRPFLATGQELAKAPAAFKDGSRSAIGGGVLDNYQYRIQVSPWDCTGCELCVRICPADALTLGPAEKVIQEEETNWNFAVTLPDRGDEIDKTTVKGSQFQKPYLEFSGACEGCGETPHVKLMTQLFGDRLVIANATGCSSIWGGSNPSFPYTTNTKGEGPAWANSLFEDNAEFGFGMRKAFKQRRDYLALQVEDALNDEAVKMSEELRAALKQFSLMRKEQMHDLLLPKGRSLYHSIMEKLVPLLEKEKGVHPKIQKLYELEDMFGRSSFWIVGGDGWAYDIGYGGLDHVIASEEHVNILVLDTEMYSNTGGQASKATPKGAMAKFAEGGKLTQKKDMGQLAMTYKNVYVASICVHVNPQQAVRAMIEADAYPGPSIILAYSPCISQGFPMAESIQHCQMAVDSGYWPLYRYNPELSAQGNNPFQLDSRKIKGDLFKFLAKENRFAAVMRRDPKHAEELDNKLQENVVQKNHLLQVLNKEDLEGQFSKLVEGLSDAKSSGDSITVLYGSESGNAEEQAKNLMQDLIARGLKATVSSLDDFEFEELPNQKIMILVVSTCGLGEYPANCKQTWLKLQSADLPMSWLSGVKFCVFGLGDSTYSQFCVAAAGFDTRLGELGGQRMLKRGVGDDRDEDRYYTGWEAWLPELWKVLGAPALPLSQDIPAPSYRVDASPGTLGKPPVSDDDIIPPGANRLTLLTNNVLTGDAKYDRDIRHYEFKIEGTNVSYKTGESLAIWPRNPEDKVLEFCQMMGFDPAQNLRVLPLDGARNWCPTELSVRQLFSHVLDIFGKPNRKFYQTLALFAKDEGEKKQLQSIVENSKEGAALYRDLTQDFYHHADVLKKFPSARPPIEHLLQMMPVLKPRSYSIASSPLMHPDKIQLCVVLVDWTVETTKELRLGECTGYMRQQKPGAQIMCAVRSSAIVLPKEPEKPVIMAGMGTGLAPWRAVTQERVMQARQGIKVGKCMLFFGARYKQAGPDVAERMLNQGGHFYVCGSARQVPEDIYTAMKEVMMANQRCGEEDAEAILSNLKMEGRFMALWADVASNGCQGLHRGGLVVRKFDWLTGVSVHFAYSFRGAGARDVIFRDGSPRTSPFGPYGGLCLQFLMRGQERQEETVERLEPLGAGSGAADIEYEQFMKAKEVQRAMFQAENKTIVHQCADTDIIEAAEGSVACIDGNQAAAHVAYAFSDCAFIYPITPSSPMGEMVDEWSAQGKAAKGLINCYGQKLSVTEMQSEAGAAGALHGALKAGAFSTTFTASNLGLESGQGWPGGQVVEVFVGGQGLLLMIPNMYKIAGELLPCVMHVAARALAGQALSIFGDHSDVMACRSTGWAQLASESVEMAQVNAIVAHLVSMERRVPVQHFFDGFRTSHEVNKVKLIDYNTMKTFINWEAVKEHHDLAMNPRHPHVQGTSQGPDIFFQCVEAGNSFYDGLADLFEEKGKMIQEKTGLHFALYAYEGHPEAKHVIVVMGSAAVTCGETASFLSKHKGQRVGVLKVRLFRPWDSSRFLAALPTTTERICVLDRTKEQGSQGEPLLLEVSSMLHASAHSEIVVIGGRYGLGSKEFTPNMVLSIYENLAQESPKPRFTVGINDDVTFLSLPVGPWLNVLPEGTTECMFYGLGSDGTVGANKSAVKMIAMGTQLHAQAYFEYDAKKSGGVTISHLRFGPKPIHAPYNVRAADYLAVHKQSYVNSYDMTRYLKQNAVCVINCSWDKSELEKQLPAKMRKDLAEKQAKLFIIDATKIAVKAGLGKRINMIMQTVFFKLSAVMPYEEAVEMLKKSIKKMYGKKGDKVVKMNIDGVDASIEGIVQVDIPAAWASLDLGSEATDAKKQKVAYGKGPRMFPEVQDADQFAKQVQSPCNNLDGNALPVSAFVPGGRVPCGTSQYEKRGIAINVPKVDMDKCTQCNKCSLICPHAAVRPFLATGQELAKAPAAFKDGSRSAIGGGVLDNYQYRIQVSPWDCTGCELCVRICPADALTLGPAEKVIQEEEANWNFAVTLPDRGDEIDKTTVKGSQFQKPYLEFSGACEGCGETPHVKLMTQLFGDRLVIANATGCSSIWGGSNPSFPYTTNTKGEGPAWANSLFEDNAEFGFGMRKAFKQRRDYLAMQVEDTLSDKAVTMSDDLRQALNQFLVMRKENMHDLLLPKGRSIYHQIMEKLVPLLEKEKGDHPKIHNLYDLEDMFGRSSFWIVGGDGWAYDIGYGGLDHVIASEEHVNILVLDTEMYSNTGGQASKATPKGAMAKFAEGGKLTQKKDMGQLAMTYKNVYVASICVHVNPQQAVRAMIEADAYPGPSIILAYSPCISQGFPMAESIQHCQMAVDSGYWPLYRYNPELAAHGNNPFQLDSRKIKGDLFKFLAKENRFAAVMRRDPKHAEELDNKLQENLVQKNHLLQVLNKEDLEGQFSKLVEGLSDAKSSGDSITVLYGSESGNAEEQAKNLMQDLIARGLKATVSSLDDFEFEELPNQKIMILVVSTCGLGEYPANCKQTWLKLQSADLPMSWLSGVKFCVFGLGDSTYSQFCVAAAGFDTRLGELGGQRMLKRGVGDDRDEDRYYTGWEAWLPELWKVLGAPALPLSQDIPAPSYRVDASPGTLGKPPVSDGDIIPPGANRLTLLTNNVLTGDAKYDRDIRHYEFKIEGTNVSYKTGESLAIWPRNPEDKVLEFCQMMGFDPAQNLRVLPLEGARNWCPTELSVRQLFSHVLDIFGKPNRKFYQTLALFAKDEGEKKQLQSIVENSKEGAALYRDLTQDFAHHADVLQKFASARPPIEHLLQMMPVLKPRSYSIASSPLMHPDKIQLCVVLVDWTVETTNELRLGECTGYMRQQKPGAQIMCAVRSSAIVLPKEPEKPVIMAGMGTGLAPWRAVTQERVMQKRKGIDVGKCMLFFGARYKQEWLYREEFERYEAEGVLQMHTAFSREQARKIYVQHRIVEAGNDVAEKMLNQGGHFYVCGSARQVPEDIYTAMKEVMMAHERCGEEDAEAILSNLKMEGRYTVEAWS</sequence>
<dbReference type="GO" id="GO:0022900">
    <property type="term" value="P:electron transport chain"/>
    <property type="evidence" value="ECO:0007669"/>
    <property type="project" value="InterPro"/>
</dbReference>
<dbReference type="FunFam" id="3.40.50.920:FF:000007">
    <property type="entry name" value="Pyruvate:ferredoxin (Flavodoxin) oxidoreductase"/>
    <property type="match status" value="2"/>
</dbReference>
<dbReference type="InterPro" id="IPR008254">
    <property type="entry name" value="Flavodoxin/NO_synth"/>
</dbReference>
<dbReference type="Gene3D" id="3.40.50.80">
    <property type="entry name" value="Nucleotide-binding domain of ferredoxin-NADP reductase (FNR) module"/>
    <property type="match status" value="3"/>
</dbReference>
<dbReference type="Gene3D" id="2.40.30.10">
    <property type="entry name" value="Translation factors"/>
    <property type="match status" value="2"/>
</dbReference>
<evidence type="ECO:0000313" key="20">
    <source>
        <dbReference type="EMBL" id="CAI3973317.1"/>
    </source>
</evidence>
<dbReference type="InterPro" id="IPR001709">
    <property type="entry name" value="Flavoprot_Pyr_Nucl_cyt_Rdtase"/>
</dbReference>
<dbReference type="GO" id="GO:0010181">
    <property type="term" value="F:FMN binding"/>
    <property type="evidence" value="ECO:0007669"/>
    <property type="project" value="InterPro"/>
</dbReference>
<dbReference type="Gene3D" id="3.40.50.360">
    <property type="match status" value="2"/>
</dbReference>
<feature type="compositionally biased region" description="Basic and acidic residues" evidence="16">
    <location>
        <begin position="1436"/>
        <end position="1445"/>
    </location>
</feature>
<feature type="non-terminal residue" evidence="20">
    <location>
        <position position="6018"/>
    </location>
</feature>
<evidence type="ECO:0000256" key="1">
    <source>
        <dbReference type="ARBA" id="ARBA00001917"/>
    </source>
</evidence>
<keyword evidence="22" id="KW-1185">Reference proteome</keyword>
<dbReference type="SUPFAM" id="SSF52518">
    <property type="entry name" value="Thiamin diphosphate-binding fold (THDP-binding)"/>
    <property type="match status" value="4"/>
</dbReference>
<feature type="domain" description="Flavodoxin-like" evidence="17">
    <location>
        <begin position="5443"/>
        <end position="5587"/>
    </location>
</feature>
<evidence type="ECO:0000256" key="12">
    <source>
        <dbReference type="ARBA" id="ARBA00023004"/>
    </source>
</evidence>
<dbReference type="Gene3D" id="4.10.780.10">
    <property type="entry name" value="Pyruvate-flavodoxin oxidoreductase, EKR domain"/>
    <property type="match status" value="2"/>
</dbReference>
<feature type="domain" description="FAD-binding FR-type" evidence="19">
    <location>
        <begin position="3715"/>
        <end position="3950"/>
    </location>
</feature>
<dbReference type="InterPro" id="IPR017900">
    <property type="entry name" value="4Fe4S_Fe_S_CS"/>
</dbReference>
<dbReference type="PANTHER" id="PTHR32154:SF0">
    <property type="entry name" value="PYRUVATE-FLAVODOXIN OXIDOREDUCTASE-RELATED"/>
    <property type="match status" value="1"/>
</dbReference>
<reference evidence="20" key="1">
    <citation type="submission" date="2022-10" db="EMBL/GenBank/DDBJ databases">
        <authorList>
            <person name="Chen Y."/>
            <person name="Dougan E. K."/>
            <person name="Chan C."/>
            <person name="Rhodes N."/>
            <person name="Thang M."/>
        </authorList>
    </citation>
    <scope>NUCLEOTIDE SEQUENCE</scope>
</reference>
<evidence type="ECO:0000256" key="13">
    <source>
        <dbReference type="ARBA" id="ARBA00023014"/>
    </source>
</evidence>
<dbReference type="PROSITE" id="PS00198">
    <property type="entry name" value="4FE4S_FER_1"/>
    <property type="match status" value="2"/>
</dbReference>
<dbReference type="SUPFAM" id="SSF56349">
    <property type="entry name" value="DNA breaking-rejoining enzymes"/>
    <property type="match status" value="1"/>
</dbReference>
<dbReference type="InterPro" id="IPR017938">
    <property type="entry name" value="Riboflavin_synthase-like_b-brl"/>
</dbReference>
<dbReference type="SUPFAM" id="SSF52922">
    <property type="entry name" value="TK C-terminal domain-like"/>
    <property type="match status" value="2"/>
</dbReference>
<keyword evidence="15" id="KW-0175">Coiled coil</keyword>
<dbReference type="InterPro" id="IPR001433">
    <property type="entry name" value="OxRdtase_FAD/NAD-bd"/>
</dbReference>
<dbReference type="PRINTS" id="PR00371">
    <property type="entry name" value="FPNCR"/>
</dbReference>
<feature type="compositionally biased region" description="Basic and acidic residues" evidence="16">
    <location>
        <begin position="1385"/>
        <end position="1400"/>
    </location>
</feature>
<feature type="compositionally biased region" description="Basic residues" evidence="16">
    <location>
        <begin position="950"/>
        <end position="961"/>
    </location>
</feature>
<dbReference type="InterPro" id="IPR017927">
    <property type="entry name" value="FAD-bd_FR_type"/>
</dbReference>
<evidence type="ECO:0000256" key="15">
    <source>
        <dbReference type="SAM" id="Coils"/>
    </source>
</evidence>
<evidence type="ECO:0000256" key="10">
    <source>
        <dbReference type="ARBA" id="ARBA00022982"/>
    </source>
</evidence>
<feature type="compositionally biased region" description="Basic residues" evidence="16">
    <location>
        <begin position="1374"/>
        <end position="1384"/>
    </location>
</feature>
<dbReference type="FunFam" id="3.40.920.10:FF:000001">
    <property type="entry name" value="Pyruvate:ferredoxin (Flavodoxin) oxidoreductase"/>
    <property type="match status" value="1"/>
</dbReference>
<evidence type="ECO:0000256" key="2">
    <source>
        <dbReference type="ARBA" id="ARBA00001974"/>
    </source>
</evidence>
<evidence type="ECO:0000256" key="8">
    <source>
        <dbReference type="ARBA" id="ARBA00022827"/>
    </source>
</evidence>
<dbReference type="GO" id="GO:0005506">
    <property type="term" value="F:iron ion binding"/>
    <property type="evidence" value="ECO:0007669"/>
    <property type="project" value="InterPro"/>
</dbReference>
<keyword evidence="10" id="KW-0249">Electron transport</keyword>
<evidence type="ECO:0000259" key="17">
    <source>
        <dbReference type="PROSITE" id="PS50902"/>
    </source>
</evidence>
<feature type="compositionally biased region" description="Basic and acidic residues" evidence="16">
    <location>
        <begin position="1038"/>
        <end position="1058"/>
    </location>
</feature>
<name>A0A9P1BH99_9DINO</name>
<feature type="domain" description="4Fe-4S ferredoxin-type" evidence="18">
    <location>
        <begin position="3063"/>
        <end position="3092"/>
    </location>
</feature>
<dbReference type="InterPro" id="IPR013762">
    <property type="entry name" value="Integrase-like_cat_sf"/>
</dbReference>
<dbReference type="Pfam" id="PF00175">
    <property type="entry name" value="NAD_binding_1"/>
    <property type="match status" value="1"/>
</dbReference>
<keyword evidence="8" id="KW-0274">FAD</keyword>
<protein>
    <submittedName>
        <fullName evidence="21">Pyruvate dehydrogenase [NADP(+)]</fullName>
    </submittedName>
</protein>
<evidence type="ECO:0000256" key="5">
    <source>
        <dbReference type="ARBA" id="ARBA00022630"/>
    </source>
</evidence>
<keyword evidence="3" id="KW-0813">Transport</keyword>
<dbReference type="GO" id="GO:0006310">
    <property type="term" value="P:DNA recombination"/>
    <property type="evidence" value="ECO:0007669"/>
    <property type="project" value="UniProtKB-KW"/>
</dbReference>
<feature type="region of interest" description="Disordered" evidence="16">
    <location>
        <begin position="931"/>
        <end position="985"/>
    </location>
</feature>
<dbReference type="InterPro" id="IPR011895">
    <property type="entry name" value="Pyrv_flavodox_OxRed"/>
</dbReference>
<dbReference type="InterPro" id="IPR029061">
    <property type="entry name" value="THDP-binding"/>
</dbReference>
<dbReference type="PRINTS" id="PR00369">
    <property type="entry name" value="FLAVODOXIN"/>
</dbReference>
<dbReference type="SUPFAM" id="SSF52343">
    <property type="entry name" value="Ferredoxin reductase-like, C-terminal NADP-linked domain"/>
    <property type="match status" value="2"/>
</dbReference>
<dbReference type="PROSITE" id="PS51379">
    <property type="entry name" value="4FE4S_FER_2"/>
    <property type="match status" value="4"/>
</dbReference>
<keyword evidence="7" id="KW-0479">Metal-binding</keyword>
<keyword evidence="11" id="KW-0560">Oxidoreductase</keyword>
<dbReference type="EMBL" id="CAMXCT010000067">
    <property type="protein sequence ID" value="CAI3973317.1"/>
    <property type="molecule type" value="Genomic_DNA"/>
</dbReference>
<keyword evidence="12" id="KW-0408">Iron</keyword>
<evidence type="ECO:0000256" key="7">
    <source>
        <dbReference type="ARBA" id="ARBA00022723"/>
    </source>
</evidence>
<dbReference type="SUPFAM" id="SSF63380">
    <property type="entry name" value="Riboflavin synthase domain-like"/>
    <property type="match status" value="2"/>
</dbReference>
<dbReference type="Pfam" id="PF10371">
    <property type="entry name" value="EKR"/>
    <property type="match status" value="2"/>
</dbReference>
<dbReference type="PROSITE" id="PS50902">
    <property type="entry name" value="FLAVODOXIN_LIKE"/>
    <property type="match status" value="2"/>
</dbReference>
<comment type="cofactor">
    <cofactor evidence="1">
        <name>FMN</name>
        <dbReference type="ChEBI" id="CHEBI:58210"/>
    </cofactor>
</comment>
<feature type="region of interest" description="Disordered" evidence="16">
    <location>
        <begin position="2231"/>
        <end position="2299"/>
    </location>
</feature>
<dbReference type="Gene3D" id="3.30.70.20">
    <property type="match status" value="2"/>
</dbReference>
<dbReference type="SUPFAM" id="SSF56672">
    <property type="entry name" value="DNA/RNA polymerases"/>
    <property type="match status" value="1"/>
</dbReference>
<feature type="region of interest" description="Disordered" evidence="16">
    <location>
        <begin position="2143"/>
        <end position="2187"/>
    </location>
</feature>
<dbReference type="NCBIfam" id="TIGR02176">
    <property type="entry name" value="pyruv_ox_red"/>
    <property type="match status" value="1"/>
</dbReference>
<evidence type="ECO:0000256" key="14">
    <source>
        <dbReference type="ARBA" id="ARBA00023172"/>
    </source>
</evidence>
<evidence type="ECO:0000256" key="11">
    <source>
        <dbReference type="ARBA" id="ARBA00023002"/>
    </source>
</evidence>
<dbReference type="Pfam" id="PF00258">
    <property type="entry name" value="Flavodoxin_1"/>
    <property type="match status" value="2"/>
</dbReference>
<dbReference type="PANTHER" id="PTHR32154">
    <property type="entry name" value="PYRUVATE-FLAVODOXIN OXIDOREDUCTASE-RELATED"/>
    <property type="match status" value="1"/>
</dbReference>
<dbReference type="Gene3D" id="3.40.50.970">
    <property type="match status" value="4"/>
</dbReference>
<dbReference type="Proteomes" id="UP001152797">
    <property type="component" value="Unassembled WGS sequence"/>
</dbReference>
<feature type="compositionally biased region" description="Basic and acidic residues" evidence="16">
    <location>
        <begin position="1066"/>
        <end position="1078"/>
    </location>
</feature>
<feature type="domain" description="4Fe-4S ferredoxin-type" evidence="18">
    <location>
        <begin position="4976"/>
        <end position="5005"/>
    </location>
</feature>
<keyword evidence="4" id="KW-0004">4Fe-4S</keyword>
<evidence type="ECO:0000259" key="18">
    <source>
        <dbReference type="PROSITE" id="PS51379"/>
    </source>
</evidence>
<dbReference type="InterPro" id="IPR019752">
    <property type="entry name" value="Pyrv/ketoisovalerate_OxRed_cat"/>
</dbReference>
<feature type="domain" description="FAD-binding FR-type" evidence="19">
    <location>
        <begin position="5628"/>
        <end position="5863"/>
    </location>
</feature>
<dbReference type="InterPro" id="IPR033412">
    <property type="entry name" value="PFOR_II"/>
</dbReference>
<dbReference type="GO" id="GO:0015074">
    <property type="term" value="P:DNA integration"/>
    <property type="evidence" value="ECO:0007669"/>
    <property type="project" value="InterPro"/>
</dbReference>
<feature type="region of interest" description="Disordered" evidence="16">
    <location>
        <begin position="1368"/>
        <end position="1415"/>
    </location>
</feature>
<dbReference type="FunFam" id="3.40.50.970:FF:000041">
    <property type="entry name" value="Pyruvate:ferredoxin (Flavodoxin) oxidoreductase"/>
    <property type="match status" value="2"/>
</dbReference>
<dbReference type="Gene3D" id="1.20.990.10">
    <property type="entry name" value="NADPH-cytochrome p450 Reductase, Chain A, domain 3"/>
    <property type="match status" value="2"/>
</dbReference>
<keyword evidence="5" id="KW-0285">Flavoprotein</keyword>
<dbReference type="FunFam" id="3.40.50.970:FF:000012">
    <property type="entry name" value="Pyruvate:ferredoxin (Flavodoxin) oxidoreductase"/>
    <property type="match status" value="1"/>
</dbReference>
<keyword evidence="9" id="KW-0521">NADP</keyword>
<evidence type="ECO:0000259" key="19">
    <source>
        <dbReference type="PROSITE" id="PS51384"/>
    </source>
</evidence>
<dbReference type="InterPro" id="IPR029039">
    <property type="entry name" value="Flavoprotein-like_sf"/>
</dbReference>
<feature type="compositionally biased region" description="Polar residues" evidence="16">
    <location>
        <begin position="2288"/>
        <end position="2297"/>
    </location>
</feature>
<dbReference type="Gene3D" id="1.10.443.10">
    <property type="entry name" value="Intergrase catalytic core"/>
    <property type="match status" value="1"/>
</dbReference>